<accession>A0A376WZ35</accession>
<protein>
    <submittedName>
        <fullName evidence="1">Minor tail protein M</fullName>
    </submittedName>
</protein>
<name>A0A376WZ35_ECOLX</name>
<reference evidence="1 2" key="1">
    <citation type="submission" date="2018-06" db="EMBL/GenBank/DDBJ databases">
        <authorList>
            <consortium name="Pathogen Informatics"/>
            <person name="Doyle S."/>
        </authorList>
    </citation>
    <scope>NUCLEOTIDE SEQUENCE [LARGE SCALE GENOMIC DNA]</scope>
    <source>
        <strain evidence="1 2">NCTC9045</strain>
    </source>
</reference>
<evidence type="ECO:0000313" key="2">
    <source>
        <dbReference type="Proteomes" id="UP000254503"/>
    </source>
</evidence>
<dbReference type="Pfam" id="PF05939">
    <property type="entry name" value="Phage_min_tail"/>
    <property type="match status" value="1"/>
</dbReference>
<dbReference type="AlphaFoldDB" id="A0A376WZ35"/>
<dbReference type="Proteomes" id="UP000254503">
    <property type="component" value="Unassembled WGS sequence"/>
</dbReference>
<sequence>MKTFRWKVKPDMEVNSQPSVREVRFGDGYSQRMAAGLNADLKTYRVMLSVSREEARHLEAFLQSTGAGRHFCGSHPMHTGR</sequence>
<gene>
    <name evidence="1" type="ORF">NCTC9045_02531</name>
</gene>
<proteinExistence type="predicted"/>
<organism evidence="1 2">
    <name type="scientific">Escherichia coli</name>
    <dbReference type="NCBI Taxonomy" id="562"/>
    <lineage>
        <taxon>Bacteria</taxon>
        <taxon>Pseudomonadati</taxon>
        <taxon>Pseudomonadota</taxon>
        <taxon>Gammaproteobacteria</taxon>
        <taxon>Enterobacterales</taxon>
        <taxon>Enterobacteriaceae</taxon>
        <taxon>Escherichia</taxon>
    </lineage>
</organism>
<dbReference type="InterPro" id="IPR010265">
    <property type="entry name" value="Phage_lambda_TipM"/>
</dbReference>
<evidence type="ECO:0000313" key="1">
    <source>
        <dbReference type="EMBL" id="STJ54631.1"/>
    </source>
</evidence>
<dbReference type="EMBL" id="UGDD01000002">
    <property type="protein sequence ID" value="STJ54631.1"/>
    <property type="molecule type" value="Genomic_DNA"/>
</dbReference>